<comment type="similarity">
    <text evidence="2 8">Belongs to the pantothenate synthetase family.</text>
</comment>
<dbReference type="EC" id="6.3.2.1" evidence="8"/>
<accession>A0ABM7XEV6</accession>
<reference evidence="10" key="1">
    <citation type="journal article" date="2022" name="Int. J. Syst. Evol. Microbiol.">
        <title>Anaeromyxobacter oryzae sp. nov., Anaeromyxobacter diazotrophicus sp. nov. and Anaeromyxobacter paludicola sp. nov., isolated from paddy soils.</title>
        <authorList>
            <person name="Itoh H."/>
            <person name="Xu Z."/>
            <person name="Mise K."/>
            <person name="Masuda Y."/>
            <person name="Ushijima N."/>
            <person name="Hayakawa C."/>
            <person name="Shiratori Y."/>
            <person name="Senoo K."/>
        </authorList>
    </citation>
    <scope>NUCLEOTIDE SEQUENCE [LARGE SCALE GENOMIC DNA]</scope>
    <source>
        <strain evidence="10">Red630</strain>
    </source>
</reference>
<feature type="binding site" evidence="8">
    <location>
        <begin position="33"/>
        <end position="40"/>
    </location>
    <ligand>
        <name>ATP</name>
        <dbReference type="ChEBI" id="CHEBI:30616"/>
    </ligand>
</feature>
<name>A0ABM7XEV6_9BACT</name>
<evidence type="ECO:0000313" key="10">
    <source>
        <dbReference type="Proteomes" id="UP001162734"/>
    </source>
</evidence>
<evidence type="ECO:0000256" key="4">
    <source>
        <dbReference type="ARBA" id="ARBA00022655"/>
    </source>
</evidence>
<dbReference type="PANTHER" id="PTHR21299:SF1">
    <property type="entry name" value="PANTOATE--BETA-ALANINE LIGASE"/>
    <property type="match status" value="1"/>
</dbReference>
<feature type="binding site" evidence="8">
    <location>
        <position position="159"/>
    </location>
    <ligand>
        <name>(R)-pantoate</name>
        <dbReference type="ChEBI" id="CHEBI:15980"/>
    </ligand>
</feature>
<evidence type="ECO:0000313" key="9">
    <source>
        <dbReference type="EMBL" id="BDG10384.1"/>
    </source>
</evidence>
<comment type="catalytic activity">
    <reaction evidence="7 8">
        <text>(R)-pantoate + beta-alanine + ATP = (R)-pantothenate + AMP + diphosphate + H(+)</text>
        <dbReference type="Rhea" id="RHEA:10912"/>
        <dbReference type="ChEBI" id="CHEBI:15378"/>
        <dbReference type="ChEBI" id="CHEBI:15980"/>
        <dbReference type="ChEBI" id="CHEBI:29032"/>
        <dbReference type="ChEBI" id="CHEBI:30616"/>
        <dbReference type="ChEBI" id="CHEBI:33019"/>
        <dbReference type="ChEBI" id="CHEBI:57966"/>
        <dbReference type="ChEBI" id="CHEBI:456215"/>
        <dbReference type="EC" id="6.3.2.1"/>
    </reaction>
</comment>
<dbReference type="HAMAP" id="MF_00158">
    <property type="entry name" value="PanC"/>
    <property type="match status" value="1"/>
</dbReference>
<comment type="subunit">
    <text evidence="8">Homodimer.</text>
</comment>
<dbReference type="InterPro" id="IPR014729">
    <property type="entry name" value="Rossmann-like_a/b/a_fold"/>
</dbReference>
<dbReference type="SUPFAM" id="SSF52374">
    <property type="entry name" value="Nucleotidylyl transferase"/>
    <property type="match status" value="1"/>
</dbReference>
<dbReference type="InterPro" id="IPR042176">
    <property type="entry name" value="Pantoate_ligase_C"/>
</dbReference>
<evidence type="ECO:0000256" key="2">
    <source>
        <dbReference type="ARBA" id="ARBA00009256"/>
    </source>
</evidence>
<comment type="pathway">
    <text evidence="1 8">Cofactor biosynthesis; (R)-pantothenate biosynthesis; (R)-pantothenate from (R)-pantoate and beta-alanine: step 1/1.</text>
</comment>
<dbReference type="RefSeq" id="WP_248342847.1">
    <property type="nucleotide sequence ID" value="NZ_AP025592.1"/>
</dbReference>
<dbReference type="InterPro" id="IPR003721">
    <property type="entry name" value="Pantoate_ligase"/>
</dbReference>
<feature type="binding site" evidence="8">
    <location>
        <position position="67"/>
    </location>
    <ligand>
        <name>(R)-pantoate</name>
        <dbReference type="ChEBI" id="CHEBI:15980"/>
    </ligand>
</feature>
<protein>
    <recommendedName>
        <fullName evidence="8">Pantothenate synthetase</fullName>
        <shortName evidence="8">PS</shortName>
        <ecNumber evidence="8">6.3.2.1</ecNumber>
    </recommendedName>
    <alternativeName>
        <fullName evidence="8">Pantoate--beta-alanine ligase</fullName>
    </alternativeName>
    <alternativeName>
        <fullName evidence="8">Pantoate-activating enzyme</fullName>
    </alternativeName>
</protein>
<keyword evidence="5 8" id="KW-0547">Nucleotide-binding</keyword>
<organism evidence="9 10">
    <name type="scientific">Anaeromyxobacter paludicola</name>
    <dbReference type="NCBI Taxonomy" id="2918171"/>
    <lineage>
        <taxon>Bacteria</taxon>
        <taxon>Pseudomonadati</taxon>
        <taxon>Myxococcota</taxon>
        <taxon>Myxococcia</taxon>
        <taxon>Myxococcales</taxon>
        <taxon>Cystobacterineae</taxon>
        <taxon>Anaeromyxobacteraceae</taxon>
        <taxon>Anaeromyxobacter</taxon>
    </lineage>
</organism>
<dbReference type="CDD" id="cd00560">
    <property type="entry name" value="PanC"/>
    <property type="match status" value="1"/>
</dbReference>
<dbReference type="Gene3D" id="3.30.1300.10">
    <property type="entry name" value="Pantoate-beta-alanine ligase, C-terminal domain"/>
    <property type="match status" value="1"/>
</dbReference>
<dbReference type="Proteomes" id="UP001162734">
    <property type="component" value="Chromosome"/>
</dbReference>
<feature type="binding site" evidence="8">
    <location>
        <position position="67"/>
    </location>
    <ligand>
        <name>beta-alanine</name>
        <dbReference type="ChEBI" id="CHEBI:57966"/>
    </ligand>
</feature>
<keyword evidence="10" id="KW-1185">Reference proteome</keyword>
<comment type="subcellular location">
    <subcellularLocation>
        <location evidence="8">Cytoplasm</location>
    </subcellularLocation>
</comment>
<keyword evidence="4 8" id="KW-0566">Pantothenate biosynthesis</keyword>
<feature type="binding site" evidence="8">
    <location>
        <position position="182"/>
    </location>
    <ligand>
        <name>ATP</name>
        <dbReference type="ChEBI" id="CHEBI:30616"/>
    </ligand>
</feature>
<dbReference type="Gene3D" id="3.40.50.620">
    <property type="entry name" value="HUPs"/>
    <property type="match status" value="1"/>
</dbReference>
<comment type="function">
    <text evidence="8">Catalyzes the condensation of pantoate with beta-alanine in an ATP-dependent reaction via a pantoyl-adenylate intermediate.</text>
</comment>
<gene>
    <name evidence="8 9" type="primary">panC</name>
    <name evidence="9" type="ORF">AMPC_34970</name>
</gene>
<feature type="binding site" evidence="8">
    <location>
        <begin position="190"/>
        <end position="193"/>
    </location>
    <ligand>
        <name>ATP</name>
        <dbReference type="ChEBI" id="CHEBI:30616"/>
    </ligand>
</feature>
<feature type="binding site" evidence="8">
    <location>
        <begin position="153"/>
        <end position="156"/>
    </location>
    <ligand>
        <name>ATP</name>
        <dbReference type="ChEBI" id="CHEBI:30616"/>
    </ligand>
</feature>
<evidence type="ECO:0000256" key="3">
    <source>
        <dbReference type="ARBA" id="ARBA00022598"/>
    </source>
</evidence>
<dbReference type="PANTHER" id="PTHR21299">
    <property type="entry name" value="CYTIDYLATE KINASE/PANTOATE-BETA-ALANINE LIGASE"/>
    <property type="match status" value="1"/>
</dbReference>
<dbReference type="EMBL" id="AP025592">
    <property type="protein sequence ID" value="BDG10384.1"/>
    <property type="molecule type" value="Genomic_DNA"/>
</dbReference>
<dbReference type="NCBIfam" id="TIGR00018">
    <property type="entry name" value="panC"/>
    <property type="match status" value="1"/>
</dbReference>
<keyword evidence="8" id="KW-0963">Cytoplasm</keyword>
<keyword evidence="6 8" id="KW-0067">ATP-binding</keyword>
<proteinExistence type="inferred from homology"/>
<comment type="miscellaneous">
    <text evidence="8">The reaction proceeds by a bi uni uni bi ping pong mechanism.</text>
</comment>
<evidence type="ECO:0000256" key="8">
    <source>
        <dbReference type="HAMAP-Rule" id="MF_00158"/>
    </source>
</evidence>
<evidence type="ECO:0000256" key="5">
    <source>
        <dbReference type="ARBA" id="ARBA00022741"/>
    </source>
</evidence>
<evidence type="ECO:0000256" key="1">
    <source>
        <dbReference type="ARBA" id="ARBA00004990"/>
    </source>
</evidence>
<evidence type="ECO:0000256" key="6">
    <source>
        <dbReference type="ARBA" id="ARBA00022840"/>
    </source>
</evidence>
<keyword evidence="3 8" id="KW-0436">Ligase</keyword>
<dbReference type="Pfam" id="PF02569">
    <property type="entry name" value="Pantoate_ligase"/>
    <property type="match status" value="1"/>
</dbReference>
<feature type="active site" description="Proton donor" evidence="8">
    <location>
        <position position="40"/>
    </location>
</feature>
<sequence length="285" mass="30795">MTTPELVRDPAAWQARALQDRAQGRTLALVPTMGFLHDGHLSLMREARRRVGPQGVVLASVFVNPTQFGPNEDLAAYPRDLEGDLRRCGEAGVTRVLAPAPEAMFPAGHQTWIEVAGVSQGLCGARRPGHFRGVATVVAKLLLLSQPHLAFFGEKDFQQLQVLRAMVRDLGFPVEVVGMPIVREPDGLARSSRNSYLSPAERTQALSLSRALFQARDAAAAGERDAARLVAGARAALEAGGVRVDYVELMDPETLRPVERAVPGTVMLVAAFAGKTRLIDNLRLP</sequence>
<evidence type="ECO:0000256" key="7">
    <source>
        <dbReference type="ARBA" id="ARBA00048258"/>
    </source>
</evidence>